<evidence type="ECO:0000256" key="1">
    <source>
        <dbReference type="ARBA" id="ARBA00023319"/>
    </source>
</evidence>
<keyword evidence="1" id="KW-0393">Immunoglobulin domain</keyword>
<reference evidence="7 8" key="1">
    <citation type="submission" date="2025-04" db="UniProtKB">
        <authorList>
            <consortium name="RefSeq"/>
        </authorList>
    </citation>
    <scope>IDENTIFICATION</scope>
    <source>
        <strain evidence="7 8">Wakin</strain>
        <tissue evidence="7 8">Muscle</tissue>
    </source>
</reference>
<dbReference type="RefSeq" id="XP_026054736.1">
    <property type="nucleotide sequence ID" value="XM_026198951.1"/>
</dbReference>
<protein>
    <submittedName>
        <fullName evidence="7 8">Uncharacterized protein LOC113040672</fullName>
    </submittedName>
</protein>
<sequence length="261" mass="29615">MDGLCSIILVLLLTAGAFNITPEEEKINVHLEPKYIEVCEEASVTFNCTFQPRGKYKVSWHYSQTPYLDCETENKIPEGQRFFKEEDEDWSTLNITFNKASESGWYFCKVTKDIPVLLRYCSNGTQVIVDATSNSTSSTTSTRTTESQNQTTAHLPTTCMNNDTTTSTPPMISKEKSTQWWIWLALAVGCAVLLVSIVVICILTRKPEDIIYENTKPVESSCWGRNKAKKDICDLPLSKKTDTIKPLRKYDTLSSNRIRRP</sequence>
<accession>A0A6P6J3H2</accession>
<evidence type="ECO:0000256" key="4">
    <source>
        <dbReference type="SAM" id="SignalP"/>
    </source>
</evidence>
<dbReference type="GO" id="GO:0030183">
    <property type="term" value="P:B cell differentiation"/>
    <property type="evidence" value="ECO:0007669"/>
    <property type="project" value="TreeGrafter"/>
</dbReference>
<evidence type="ECO:0000313" key="6">
    <source>
        <dbReference type="Proteomes" id="UP000515129"/>
    </source>
</evidence>
<dbReference type="Proteomes" id="UP000515129">
    <property type="component" value="Chromosome 22"/>
</dbReference>
<evidence type="ECO:0000259" key="5">
    <source>
        <dbReference type="PROSITE" id="PS50835"/>
    </source>
</evidence>
<dbReference type="SUPFAM" id="SSF48726">
    <property type="entry name" value="Immunoglobulin"/>
    <property type="match status" value="1"/>
</dbReference>
<dbReference type="GeneID" id="113040672"/>
<feature type="transmembrane region" description="Helical" evidence="3">
    <location>
        <begin position="180"/>
        <end position="203"/>
    </location>
</feature>
<dbReference type="InterPro" id="IPR013783">
    <property type="entry name" value="Ig-like_fold"/>
</dbReference>
<dbReference type="GO" id="GO:0050853">
    <property type="term" value="P:B cell receptor signaling pathway"/>
    <property type="evidence" value="ECO:0007669"/>
    <property type="project" value="TreeGrafter"/>
</dbReference>
<dbReference type="InterPro" id="IPR007110">
    <property type="entry name" value="Ig-like_dom"/>
</dbReference>
<dbReference type="Pfam" id="PF07686">
    <property type="entry name" value="V-set"/>
    <property type="match status" value="1"/>
</dbReference>
<dbReference type="KEGG" id="caua:113040672"/>
<keyword evidence="4" id="KW-0732">Signal</keyword>
<keyword evidence="3" id="KW-0812">Transmembrane</keyword>
<dbReference type="InterPro" id="IPR036179">
    <property type="entry name" value="Ig-like_dom_sf"/>
</dbReference>
<dbReference type="GO" id="GO:0019815">
    <property type="term" value="C:B cell receptor complex"/>
    <property type="evidence" value="ECO:0007669"/>
    <property type="project" value="TreeGrafter"/>
</dbReference>
<dbReference type="Gene3D" id="2.60.40.10">
    <property type="entry name" value="Immunoglobulins"/>
    <property type="match status" value="1"/>
</dbReference>
<dbReference type="RefSeq" id="XP_026054735.1">
    <property type="nucleotide sequence ID" value="XM_026198950.1"/>
</dbReference>
<dbReference type="AlphaFoldDB" id="A0A6P6J3H2"/>
<keyword evidence="3" id="KW-1133">Transmembrane helix</keyword>
<evidence type="ECO:0000256" key="2">
    <source>
        <dbReference type="SAM" id="MobiDB-lite"/>
    </source>
</evidence>
<dbReference type="PROSITE" id="PS50835">
    <property type="entry name" value="IG_LIKE"/>
    <property type="match status" value="1"/>
</dbReference>
<name>A0A6P6J3H2_CARAU</name>
<dbReference type="PANTHER" id="PTHR14334">
    <property type="entry name" value="B-CELL ANTIGEN RECEPTOR COMPLEX-ASSOCIATED PROTEIN"/>
    <property type="match status" value="1"/>
</dbReference>
<dbReference type="GO" id="GO:0009897">
    <property type="term" value="C:external side of plasma membrane"/>
    <property type="evidence" value="ECO:0007669"/>
    <property type="project" value="TreeGrafter"/>
</dbReference>
<dbReference type="OrthoDB" id="8958081at2759"/>
<evidence type="ECO:0000313" key="7">
    <source>
        <dbReference type="RefSeq" id="XP_026054735.1"/>
    </source>
</evidence>
<feature type="region of interest" description="Disordered" evidence="2">
    <location>
        <begin position="133"/>
        <end position="164"/>
    </location>
</feature>
<organism evidence="6 7">
    <name type="scientific">Carassius auratus</name>
    <name type="common">Goldfish</name>
    <dbReference type="NCBI Taxonomy" id="7957"/>
    <lineage>
        <taxon>Eukaryota</taxon>
        <taxon>Metazoa</taxon>
        <taxon>Chordata</taxon>
        <taxon>Craniata</taxon>
        <taxon>Vertebrata</taxon>
        <taxon>Euteleostomi</taxon>
        <taxon>Actinopterygii</taxon>
        <taxon>Neopterygii</taxon>
        <taxon>Teleostei</taxon>
        <taxon>Ostariophysi</taxon>
        <taxon>Cypriniformes</taxon>
        <taxon>Cyprinidae</taxon>
        <taxon>Cyprininae</taxon>
        <taxon>Carassius</taxon>
    </lineage>
</organism>
<keyword evidence="3" id="KW-0472">Membrane</keyword>
<dbReference type="InterPro" id="IPR013106">
    <property type="entry name" value="Ig_V-set"/>
</dbReference>
<keyword evidence="6" id="KW-1185">Reference proteome</keyword>
<feature type="chain" id="PRO_5044649690" evidence="4">
    <location>
        <begin position="18"/>
        <end position="261"/>
    </location>
</feature>
<gene>
    <name evidence="7 8" type="primary">LOC113040672</name>
</gene>
<evidence type="ECO:0000256" key="3">
    <source>
        <dbReference type="SAM" id="Phobius"/>
    </source>
</evidence>
<feature type="signal peptide" evidence="4">
    <location>
        <begin position="1"/>
        <end position="17"/>
    </location>
</feature>
<proteinExistence type="predicted"/>
<dbReference type="PANTHER" id="PTHR14334:SF2">
    <property type="entry name" value="B-CELL ANTIGEN RECEPTOR COMPLEX-ASSOCIATED PROTEIN BETA CHAIN"/>
    <property type="match status" value="1"/>
</dbReference>
<feature type="domain" description="Ig-like" evidence="5">
    <location>
        <begin position="22"/>
        <end position="111"/>
    </location>
</feature>
<dbReference type="CDD" id="cd00096">
    <property type="entry name" value="Ig"/>
    <property type="match status" value="1"/>
</dbReference>
<evidence type="ECO:0000313" key="8">
    <source>
        <dbReference type="RefSeq" id="XP_026054736.1"/>
    </source>
</evidence>